<dbReference type="PIRSF" id="PIRSF006603">
    <property type="entry name" value="DinF"/>
    <property type="match status" value="1"/>
</dbReference>
<feature type="transmembrane region" description="Helical" evidence="13">
    <location>
        <begin position="52"/>
        <end position="77"/>
    </location>
</feature>
<comment type="similarity">
    <text evidence="3">Belongs to the multi antimicrobial extrusion (MATE) (TC 2.A.66.1) family.</text>
</comment>
<evidence type="ECO:0000313" key="14">
    <source>
        <dbReference type="EMBL" id="TLD01880.1"/>
    </source>
</evidence>
<dbReference type="Proteomes" id="UP000306509">
    <property type="component" value="Unassembled WGS sequence"/>
</dbReference>
<dbReference type="PANTHER" id="PTHR43298:SF2">
    <property type="entry name" value="FMN_FAD EXPORTER YEEO-RELATED"/>
    <property type="match status" value="1"/>
</dbReference>
<evidence type="ECO:0000256" key="12">
    <source>
        <dbReference type="ARBA" id="ARBA00031636"/>
    </source>
</evidence>
<protein>
    <recommendedName>
        <fullName evidence="4">Probable multidrug resistance protein NorM</fullName>
    </recommendedName>
    <alternativeName>
        <fullName evidence="12">Multidrug-efflux transporter</fullName>
    </alternativeName>
</protein>
<keyword evidence="8 13" id="KW-0812">Transmembrane</keyword>
<evidence type="ECO:0000256" key="3">
    <source>
        <dbReference type="ARBA" id="ARBA00010199"/>
    </source>
</evidence>
<evidence type="ECO:0000256" key="11">
    <source>
        <dbReference type="ARBA" id="ARBA00023136"/>
    </source>
</evidence>
<evidence type="ECO:0000256" key="8">
    <source>
        <dbReference type="ARBA" id="ARBA00022692"/>
    </source>
</evidence>
<dbReference type="NCBIfam" id="TIGR00797">
    <property type="entry name" value="matE"/>
    <property type="match status" value="1"/>
</dbReference>
<comment type="caution">
    <text evidence="14">The sequence shown here is derived from an EMBL/GenBank/DDBJ whole genome shotgun (WGS) entry which is preliminary data.</text>
</comment>
<keyword evidence="15" id="KW-1185">Reference proteome</keyword>
<sequence>MYRDKNKTENVAFSLIKFCLPLILSGILQQLYNWADAFIVGNVVGEEALAAIGSTSTVINFFLTAITGFTLGLSILFAQKFGGGKMAHISKILSVFSVVMGVAFLVVPVIGMIGAYRLLLLMNTTQDTIHMAKDYLQIILIGMPILAVYNVYSSALRGIGNSRAPFGAVLCSSIVNVILDIVFVGVFHWGVVGAAVATVVSQAVMTIFIILYSVKKYPCLCFSLKEWSLDRFVIREGLHFGIPPMIQSCISSLGGLILQNFMNGFGTQTVAAITTAYRVDTMILLPIINLGSGIATIVAQNFGAGRRKQIPKIVFVGTALMLCVSLMLTWLVVETGGYLIAMFGVSQEATEIGKQFFRSIAGFYAVYGIAMSIRGYIEGIGDVLFSSIAGGIALISRIIFSYGFVGLCGNMIIAYAEAGSWGVLLLLYLLRILWKKKITNYNMKGSQA</sequence>
<feature type="transmembrane region" description="Helical" evidence="13">
    <location>
        <begin position="384"/>
        <end position="405"/>
    </location>
</feature>
<evidence type="ECO:0000256" key="9">
    <source>
        <dbReference type="ARBA" id="ARBA00022989"/>
    </source>
</evidence>
<dbReference type="GO" id="GO:0006811">
    <property type="term" value="P:monoatomic ion transport"/>
    <property type="evidence" value="ECO:0007669"/>
    <property type="project" value="UniProtKB-KW"/>
</dbReference>
<dbReference type="GO" id="GO:0015297">
    <property type="term" value="F:antiporter activity"/>
    <property type="evidence" value="ECO:0007669"/>
    <property type="project" value="UniProtKB-KW"/>
</dbReference>
<feature type="transmembrane region" description="Helical" evidence="13">
    <location>
        <begin position="356"/>
        <end position="377"/>
    </location>
</feature>
<feature type="transmembrane region" description="Helical" evidence="13">
    <location>
        <begin position="164"/>
        <end position="186"/>
    </location>
</feature>
<keyword evidence="10" id="KW-0406">Ion transport</keyword>
<feature type="transmembrane region" description="Helical" evidence="13">
    <location>
        <begin position="192"/>
        <end position="214"/>
    </location>
</feature>
<evidence type="ECO:0000256" key="10">
    <source>
        <dbReference type="ARBA" id="ARBA00023065"/>
    </source>
</evidence>
<dbReference type="InterPro" id="IPR002528">
    <property type="entry name" value="MATE_fam"/>
</dbReference>
<feature type="transmembrane region" description="Helical" evidence="13">
    <location>
        <begin position="411"/>
        <end position="434"/>
    </location>
</feature>
<evidence type="ECO:0000256" key="6">
    <source>
        <dbReference type="ARBA" id="ARBA00022449"/>
    </source>
</evidence>
<feature type="transmembrane region" description="Helical" evidence="13">
    <location>
        <begin position="12"/>
        <end position="32"/>
    </location>
</feature>
<comment type="subcellular location">
    <subcellularLocation>
        <location evidence="2">Cell membrane</location>
        <topology evidence="2">Multi-pass membrane protein</topology>
    </subcellularLocation>
</comment>
<dbReference type="InterPro" id="IPR050222">
    <property type="entry name" value="MATE_MdtK"/>
</dbReference>
<dbReference type="STRING" id="180332.GCA_000797495_04313"/>
<keyword evidence="9 13" id="KW-1133">Transmembrane helix</keyword>
<feature type="transmembrane region" description="Helical" evidence="13">
    <location>
        <begin position="313"/>
        <end position="333"/>
    </location>
</feature>
<dbReference type="PANTHER" id="PTHR43298">
    <property type="entry name" value="MULTIDRUG RESISTANCE PROTEIN NORM-RELATED"/>
    <property type="match status" value="1"/>
</dbReference>
<feature type="transmembrane region" description="Helical" evidence="13">
    <location>
        <begin position="135"/>
        <end position="152"/>
    </location>
</feature>
<dbReference type="InterPro" id="IPR048279">
    <property type="entry name" value="MdtK-like"/>
</dbReference>
<accession>A0A4U8QA44</accession>
<evidence type="ECO:0000256" key="4">
    <source>
        <dbReference type="ARBA" id="ARBA00020268"/>
    </source>
</evidence>
<evidence type="ECO:0000256" key="13">
    <source>
        <dbReference type="SAM" id="Phobius"/>
    </source>
</evidence>
<evidence type="ECO:0000256" key="7">
    <source>
        <dbReference type="ARBA" id="ARBA00022475"/>
    </source>
</evidence>
<keyword evidence="7" id="KW-1003">Cell membrane</keyword>
<feature type="transmembrane region" description="Helical" evidence="13">
    <location>
        <begin position="89"/>
        <end position="115"/>
    </location>
</feature>
<comment type="function">
    <text evidence="1">Multidrug efflux pump.</text>
</comment>
<proteinExistence type="inferred from homology"/>
<evidence type="ECO:0000313" key="15">
    <source>
        <dbReference type="Proteomes" id="UP000306509"/>
    </source>
</evidence>
<evidence type="ECO:0000256" key="5">
    <source>
        <dbReference type="ARBA" id="ARBA00022448"/>
    </source>
</evidence>
<evidence type="ECO:0000256" key="2">
    <source>
        <dbReference type="ARBA" id="ARBA00004651"/>
    </source>
</evidence>
<dbReference type="EMBL" id="QGQD01000025">
    <property type="protein sequence ID" value="TLD01880.1"/>
    <property type="molecule type" value="Genomic_DNA"/>
</dbReference>
<evidence type="ECO:0000256" key="1">
    <source>
        <dbReference type="ARBA" id="ARBA00003408"/>
    </source>
</evidence>
<dbReference type="Pfam" id="PF01554">
    <property type="entry name" value="MatE"/>
    <property type="match status" value="2"/>
</dbReference>
<gene>
    <name evidence="14" type="primary">mepA_2</name>
    <name evidence="14" type="ORF">DSM106044_01250</name>
</gene>
<dbReference type="GO" id="GO:0042910">
    <property type="term" value="F:xenobiotic transmembrane transporter activity"/>
    <property type="evidence" value="ECO:0007669"/>
    <property type="project" value="InterPro"/>
</dbReference>
<reference evidence="14 15" key="1">
    <citation type="journal article" date="2019" name="Anaerobe">
        <title>Detection of Robinsoniella peoriensis in multiple bone samples of a trauma patient.</title>
        <authorList>
            <person name="Schrottner P."/>
            <person name="Hartwich K."/>
            <person name="Bunk B."/>
            <person name="Schober I."/>
            <person name="Helbig S."/>
            <person name="Rudolph W.W."/>
            <person name="Gunzer F."/>
        </authorList>
    </citation>
    <scope>NUCLEOTIDE SEQUENCE [LARGE SCALE GENOMIC DNA]</scope>
    <source>
        <strain evidence="14 15">DSM 106044</strain>
    </source>
</reference>
<dbReference type="GO" id="GO:0005886">
    <property type="term" value="C:plasma membrane"/>
    <property type="evidence" value="ECO:0007669"/>
    <property type="project" value="UniProtKB-SubCell"/>
</dbReference>
<keyword evidence="5" id="KW-0813">Transport</keyword>
<organism evidence="14 15">
    <name type="scientific">Robinsoniella peoriensis</name>
    <dbReference type="NCBI Taxonomy" id="180332"/>
    <lineage>
        <taxon>Bacteria</taxon>
        <taxon>Bacillati</taxon>
        <taxon>Bacillota</taxon>
        <taxon>Clostridia</taxon>
        <taxon>Lachnospirales</taxon>
        <taxon>Lachnospiraceae</taxon>
        <taxon>Robinsoniella</taxon>
    </lineage>
</organism>
<dbReference type="AlphaFoldDB" id="A0A4U8QA44"/>
<keyword evidence="11 13" id="KW-0472">Membrane</keyword>
<name>A0A4U8QA44_9FIRM</name>
<keyword evidence="6" id="KW-0050">Antiport</keyword>
<dbReference type="RefSeq" id="WP_138002042.1">
    <property type="nucleotide sequence ID" value="NZ_JBHTNY010000018.1"/>
</dbReference>